<feature type="domain" description="Cell wall-active antibiotics response LiaF-like C-terminal" evidence="1">
    <location>
        <begin position="146"/>
        <end position="238"/>
    </location>
</feature>
<dbReference type="Pfam" id="PF17115">
    <property type="entry name" value="Toast_rack_N"/>
    <property type="match status" value="1"/>
</dbReference>
<evidence type="ECO:0000313" key="3">
    <source>
        <dbReference type="EMBL" id="MRH44518.1"/>
    </source>
</evidence>
<accession>A0A6A8DFP6</accession>
<evidence type="ECO:0000313" key="4">
    <source>
        <dbReference type="Proteomes" id="UP000799092"/>
    </source>
</evidence>
<keyword evidence="4" id="KW-1185">Reference proteome</keyword>
<dbReference type="PROSITE" id="PS51257">
    <property type="entry name" value="PROKAR_LIPOPROTEIN"/>
    <property type="match status" value="1"/>
</dbReference>
<proteinExistence type="predicted"/>
<feature type="domain" description="DUF2154" evidence="2">
    <location>
        <begin position="45"/>
        <end position="135"/>
    </location>
</feature>
<evidence type="ECO:0000259" key="2">
    <source>
        <dbReference type="Pfam" id="PF17115"/>
    </source>
</evidence>
<dbReference type="RefSeq" id="WP_153738131.1">
    <property type="nucleotide sequence ID" value="NZ_WJNG01000016.1"/>
</dbReference>
<dbReference type="Proteomes" id="UP000799092">
    <property type="component" value="Unassembled WGS sequence"/>
</dbReference>
<evidence type="ECO:0000259" key="1">
    <source>
        <dbReference type="Pfam" id="PF09922"/>
    </source>
</evidence>
<dbReference type="Pfam" id="PF09922">
    <property type="entry name" value="LiaF-like_C"/>
    <property type="match status" value="1"/>
</dbReference>
<reference evidence="3" key="1">
    <citation type="submission" date="2019-11" db="EMBL/GenBank/DDBJ databases">
        <authorList>
            <person name="Li J."/>
        </authorList>
    </citation>
    <scope>NUCLEOTIDE SEQUENCE</scope>
    <source>
        <strain evidence="3">B6B</strain>
    </source>
</reference>
<comment type="caution">
    <text evidence="3">The sequence shown here is derived from an EMBL/GenBank/DDBJ whole genome shotgun (WGS) entry which is preliminary data.</text>
</comment>
<organism evidence="3 4">
    <name type="scientific">Aquibacillus halophilus</name>
    <dbReference type="NCBI Taxonomy" id="930132"/>
    <lineage>
        <taxon>Bacteria</taxon>
        <taxon>Bacillati</taxon>
        <taxon>Bacillota</taxon>
        <taxon>Bacilli</taxon>
        <taxon>Bacillales</taxon>
        <taxon>Bacillaceae</taxon>
        <taxon>Aquibacillus</taxon>
    </lineage>
</organism>
<gene>
    <name evidence="3" type="ORF">GH741_17885</name>
</gene>
<protein>
    <recommendedName>
        <fullName evidence="5">DUF2154 domain-containing protein</fullName>
    </recommendedName>
</protein>
<sequence length="244" mass="26367">MKKQLLLGCIVGFGLLTVVGCGSLNPINAVVGDIEKDEIVVKKDQATELEMELDLGAGEMHVTGGANDWITGEIEYNSSKLKPKVSYDLDGKTGKASIKQKKNVNLNVEFGEHKNRWYLQLTDDIPMDLQVDVGASDTKLDLRGIQLTELNLDAGVGDIEVDLSGDWQESFDATIHTGIGETTVILPKDVGVKVVSEKGIGTADFTGFISQGDNVYVNEAYETADVVIMVEAEMGIGEANFKLK</sequence>
<dbReference type="OrthoDB" id="2964960at2"/>
<evidence type="ECO:0008006" key="5">
    <source>
        <dbReference type="Google" id="ProtNLM"/>
    </source>
</evidence>
<dbReference type="EMBL" id="WJNG01000016">
    <property type="protein sequence ID" value="MRH44518.1"/>
    <property type="molecule type" value="Genomic_DNA"/>
</dbReference>
<name>A0A6A8DFP6_9BACI</name>
<dbReference type="InterPro" id="IPR031346">
    <property type="entry name" value="DUF2154_N"/>
</dbReference>
<dbReference type="AlphaFoldDB" id="A0A6A8DFP6"/>
<dbReference type="InterPro" id="IPR024425">
    <property type="entry name" value="LiaF-like_C"/>
</dbReference>